<evidence type="ECO:0000313" key="4">
    <source>
        <dbReference type="Proteomes" id="UP001190700"/>
    </source>
</evidence>
<keyword evidence="4" id="KW-1185">Reference proteome</keyword>
<protein>
    <recommendedName>
        <fullName evidence="2">BTB domain-containing protein</fullName>
    </recommendedName>
</protein>
<dbReference type="InterPro" id="IPR043136">
    <property type="entry name" value="B30.2/SPRY_sf"/>
</dbReference>
<sequence>MQDEARAIEVVNALKDFLLGEGGNEFADVELQGLDAVSVHAVRAIISARSPVFRGMFYGQFKEAGMSRADLPFDAATIRNIVEFCYTDDAAVFNCESSVDVRELVSLIIAGEYLDMPSLKKRSRDAAKASLPESACVLLEATSLCNPAELSELNALAFNTICRMPTLLVKNRYAEDRGAGDVRTLSFEMLLKILSTKQINATEAFLFQALRRWSGTSDITLDETSWQTVEFNRRSCRKDENVPEEEVGCRVVEAMNLVKHLDLERMPAAFLAAEVSESHLVTWESLFTAFVSKALKADEDAVFRAGALNLDFPRYSYATWESSCSDVFQQDTSPQYSVQCLDNVSLSAGVHSWKLKIMKLGRANQFWVGVLQKAYDPETWDGKQRSGGGMLYGSNGAAYRICYKNGINNDLVLDCENLNRPGFLEGDELTLTLDLTKGSLTVIAVGDVIKPSMTVFSNLLSGVDSTLNFVPAVMTCSPGSVKILGCWCDSMPL</sequence>
<accession>A0AAE0C9N8</accession>
<evidence type="ECO:0000256" key="1">
    <source>
        <dbReference type="ARBA" id="ARBA00004906"/>
    </source>
</evidence>
<evidence type="ECO:0000313" key="3">
    <source>
        <dbReference type="EMBL" id="KAK3250978.1"/>
    </source>
</evidence>
<evidence type="ECO:0000259" key="2">
    <source>
        <dbReference type="PROSITE" id="PS50097"/>
    </source>
</evidence>
<dbReference type="SUPFAM" id="SSF49899">
    <property type="entry name" value="Concanavalin A-like lectins/glucanases"/>
    <property type="match status" value="1"/>
</dbReference>
<dbReference type="SUPFAM" id="SSF54695">
    <property type="entry name" value="POZ domain"/>
    <property type="match status" value="1"/>
</dbReference>
<comment type="caution">
    <text evidence="3">The sequence shown here is derived from an EMBL/GenBank/DDBJ whole genome shotgun (WGS) entry which is preliminary data.</text>
</comment>
<dbReference type="PROSITE" id="PS50097">
    <property type="entry name" value="BTB"/>
    <property type="match status" value="1"/>
</dbReference>
<dbReference type="Proteomes" id="UP001190700">
    <property type="component" value="Unassembled WGS sequence"/>
</dbReference>
<dbReference type="Gene3D" id="1.25.40.420">
    <property type="match status" value="1"/>
</dbReference>
<feature type="domain" description="BTB" evidence="2">
    <location>
        <begin position="27"/>
        <end position="94"/>
    </location>
</feature>
<dbReference type="PANTHER" id="PTHR24410">
    <property type="entry name" value="HL07962P-RELATED"/>
    <property type="match status" value="1"/>
</dbReference>
<dbReference type="Pfam" id="PF00651">
    <property type="entry name" value="BTB"/>
    <property type="match status" value="1"/>
</dbReference>
<dbReference type="EMBL" id="LGRX02026362">
    <property type="protein sequence ID" value="KAK3250978.1"/>
    <property type="molecule type" value="Genomic_DNA"/>
</dbReference>
<proteinExistence type="predicted"/>
<dbReference type="SMART" id="SM00225">
    <property type="entry name" value="BTB"/>
    <property type="match status" value="1"/>
</dbReference>
<organism evidence="3 4">
    <name type="scientific">Cymbomonas tetramitiformis</name>
    <dbReference type="NCBI Taxonomy" id="36881"/>
    <lineage>
        <taxon>Eukaryota</taxon>
        <taxon>Viridiplantae</taxon>
        <taxon>Chlorophyta</taxon>
        <taxon>Pyramimonadophyceae</taxon>
        <taxon>Pyramimonadales</taxon>
        <taxon>Pyramimonadaceae</taxon>
        <taxon>Cymbomonas</taxon>
    </lineage>
</organism>
<dbReference type="InterPro" id="IPR000210">
    <property type="entry name" value="BTB/POZ_dom"/>
</dbReference>
<dbReference type="InterPro" id="IPR013320">
    <property type="entry name" value="ConA-like_dom_sf"/>
</dbReference>
<dbReference type="Gene3D" id="3.30.710.10">
    <property type="entry name" value="Potassium Channel Kv1.1, Chain A"/>
    <property type="match status" value="1"/>
</dbReference>
<dbReference type="Gene3D" id="2.60.120.920">
    <property type="match status" value="1"/>
</dbReference>
<dbReference type="AlphaFoldDB" id="A0AAE0C9N8"/>
<gene>
    <name evidence="3" type="ORF">CYMTET_39670</name>
</gene>
<dbReference type="InterPro" id="IPR051481">
    <property type="entry name" value="BTB-POZ/Galectin-3-binding"/>
</dbReference>
<dbReference type="InterPro" id="IPR011333">
    <property type="entry name" value="SKP1/BTB/POZ_sf"/>
</dbReference>
<reference evidence="3 4" key="1">
    <citation type="journal article" date="2015" name="Genome Biol. Evol.">
        <title>Comparative Genomics of a Bacterivorous Green Alga Reveals Evolutionary Causalities and Consequences of Phago-Mixotrophic Mode of Nutrition.</title>
        <authorList>
            <person name="Burns J.A."/>
            <person name="Paasch A."/>
            <person name="Narechania A."/>
            <person name="Kim E."/>
        </authorList>
    </citation>
    <scope>NUCLEOTIDE SEQUENCE [LARGE SCALE GENOMIC DNA]</scope>
    <source>
        <strain evidence="3 4">PLY_AMNH</strain>
    </source>
</reference>
<dbReference type="PANTHER" id="PTHR24410:SF23">
    <property type="entry name" value="BTB DOMAIN-CONTAINING PROTEIN-RELATED"/>
    <property type="match status" value="1"/>
</dbReference>
<comment type="pathway">
    <text evidence="1">Protein modification; protein ubiquitination.</text>
</comment>
<name>A0AAE0C9N8_9CHLO</name>
<dbReference type="CDD" id="cd18186">
    <property type="entry name" value="BTB_POZ_ZBTB_KLHL-like"/>
    <property type="match status" value="1"/>
</dbReference>